<gene>
    <name evidence="15" type="ORF">J2S20_000029</name>
</gene>
<comment type="catalytic activity">
    <reaction evidence="1">
        <text>ATP + protein L-histidine = ADP + protein N-phospho-L-histidine.</text>
        <dbReference type="EC" id="2.7.13.3"/>
    </reaction>
</comment>
<dbReference type="SMART" id="SM00388">
    <property type="entry name" value="HisKA"/>
    <property type="match status" value="1"/>
</dbReference>
<dbReference type="SMART" id="SM00387">
    <property type="entry name" value="HATPase_c"/>
    <property type="match status" value="1"/>
</dbReference>
<keyword evidence="9" id="KW-0902">Two-component regulatory system</keyword>
<organism evidence="15 16">
    <name type="scientific">Moryella indoligenes</name>
    <dbReference type="NCBI Taxonomy" id="371674"/>
    <lineage>
        <taxon>Bacteria</taxon>
        <taxon>Bacillati</taxon>
        <taxon>Bacillota</taxon>
        <taxon>Clostridia</taxon>
        <taxon>Lachnospirales</taxon>
        <taxon>Lachnospiraceae</taxon>
        <taxon>Moryella</taxon>
    </lineage>
</organism>
<keyword evidence="4" id="KW-0597">Phosphoprotein</keyword>
<evidence type="ECO:0000256" key="3">
    <source>
        <dbReference type="ARBA" id="ARBA00012438"/>
    </source>
</evidence>
<dbReference type="GO" id="GO:0000155">
    <property type="term" value="F:phosphorelay sensor kinase activity"/>
    <property type="evidence" value="ECO:0007669"/>
    <property type="project" value="InterPro"/>
</dbReference>
<dbReference type="InterPro" id="IPR036097">
    <property type="entry name" value="HisK_dim/P_sf"/>
</dbReference>
<dbReference type="Proteomes" id="UP001241537">
    <property type="component" value="Unassembled WGS sequence"/>
</dbReference>
<evidence type="ECO:0000313" key="15">
    <source>
        <dbReference type="EMBL" id="MDQ0151355.1"/>
    </source>
</evidence>
<evidence type="ECO:0000259" key="13">
    <source>
        <dbReference type="PROSITE" id="PS50109"/>
    </source>
</evidence>
<evidence type="ECO:0000256" key="4">
    <source>
        <dbReference type="ARBA" id="ARBA00022553"/>
    </source>
</evidence>
<dbReference type="EC" id="2.7.13.3" evidence="3"/>
<evidence type="ECO:0000256" key="10">
    <source>
        <dbReference type="ARBA" id="ARBA00023136"/>
    </source>
</evidence>
<dbReference type="Gene3D" id="3.30.565.10">
    <property type="entry name" value="Histidine kinase-like ATPase, C-terminal domain"/>
    <property type="match status" value="1"/>
</dbReference>
<dbReference type="InterPro" id="IPR050398">
    <property type="entry name" value="HssS/ArlS-like"/>
</dbReference>
<dbReference type="InterPro" id="IPR036890">
    <property type="entry name" value="HATPase_C_sf"/>
</dbReference>
<dbReference type="InterPro" id="IPR005467">
    <property type="entry name" value="His_kinase_dom"/>
</dbReference>
<dbReference type="CDD" id="cd06225">
    <property type="entry name" value="HAMP"/>
    <property type="match status" value="1"/>
</dbReference>
<keyword evidence="10 12" id="KW-0472">Membrane</keyword>
<evidence type="ECO:0000256" key="12">
    <source>
        <dbReference type="SAM" id="Phobius"/>
    </source>
</evidence>
<dbReference type="PRINTS" id="PR00344">
    <property type="entry name" value="BCTRLSENSOR"/>
</dbReference>
<dbReference type="GO" id="GO:0005886">
    <property type="term" value="C:plasma membrane"/>
    <property type="evidence" value="ECO:0007669"/>
    <property type="project" value="TreeGrafter"/>
</dbReference>
<feature type="coiled-coil region" evidence="11">
    <location>
        <begin position="87"/>
        <end position="121"/>
    </location>
</feature>
<comment type="caution">
    <text evidence="15">The sequence shown here is derived from an EMBL/GenBank/DDBJ whole genome shotgun (WGS) entry which is preliminary data.</text>
</comment>
<evidence type="ECO:0000313" key="16">
    <source>
        <dbReference type="Proteomes" id="UP001241537"/>
    </source>
</evidence>
<name>A0AAE3V8S8_9FIRM</name>
<dbReference type="EMBL" id="JAUSTO010000001">
    <property type="protein sequence ID" value="MDQ0151355.1"/>
    <property type="molecule type" value="Genomic_DNA"/>
</dbReference>
<keyword evidence="11" id="KW-0175">Coiled coil</keyword>
<evidence type="ECO:0000256" key="2">
    <source>
        <dbReference type="ARBA" id="ARBA00004141"/>
    </source>
</evidence>
<proteinExistence type="predicted"/>
<evidence type="ECO:0000256" key="9">
    <source>
        <dbReference type="ARBA" id="ARBA00023012"/>
    </source>
</evidence>
<dbReference type="FunFam" id="1.10.287.130:FF:000001">
    <property type="entry name" value="Two-component sensor histidine kinase"/>
    <property type="match status" value="1"/>
</dbReference>
<dbReference type="InterPro" id="IPR004358">
    <property type="entry name" value="Sig_transdc_His_kin-like_C"/>
</dbReference>
<evidence type="ECO:0000256" key="5">
    <source>
        <dbReference type="ARBA" id="ARBA00022679"/>
    </source>
</evidence>
<feature type="transmembrane region" description="Helical" evidence="12">
    <location>
        <begin position="40"/>
        <end position="59"/>
    </location>
</feature>
<keyword evidence="16" id="KW-1185">Reference proteome</keyword>
<evidence type="ECO:0000256" key="1">
    <source>
        <dbReference type="ARBA" id="ARBA00000085"/>
    </source>
</evidence>
<dbReference type="PROSITE" id="PS50885">
    <property type="entry name" value="HAMP"/>
    <property type="match status" value="1"/>
</dbReference>
<feature type="domain" description="Histidine kinase" evidence="13">
    <location>
        <begin position="128"/>
        <end position="347"/>
    </location>
</feature>
<feature type="transmembrane region" description="Helical" evidence="12">
    <location>
        <begin position="7"/>
        <end position="28"/>
    </location>
</feature>
<keyword evidence="7 15" id="KW-0418">Kinase</keyword>
<dbReference type="InterPro" id="IPR003660">
    <property type="entry name" value="HAMP_dom"/>
</dbReference>
<dbReference type="SMART" id="SM00304">
    <property type="entry name" value="HAMP"/>
    <property type="match status" value="1"/>
</dbReference>
<keyword evidence="5" id="KW-0808">Transferase</keyword>
<evidence type="ECO:0000259" key="14">
    <source>
        <dbReference type="PROSITE" id="PS50885"/>
    </source>
</evidence>
<evidence type="ECO:0000256" key="8">
    <source>
        <dbReference type="ARBA" id="ARBA00022989"/>
    </source>
</evidence>
<keyword evidence="8 12" id="KW-1133">Transmembrane helix</keyword>
<feature type="domain" description="HAMP" evidence="14">
    <location>
        <begin position="60"/>
        <end position="113"/>
    </location>
</feature>
<reference evidence="15" key="1">
    <citation type="submission" date="2023-07" db="EMBL/GenBank/DDBJ databases">
        <title>Genomic Encyclopedia of Type Strains, Phase IV (KMG-IV): sequencing the most valuable type-strain genomes for metagenomic binning, comparative biology and taxonomic classification.</title>
        <authorList>
            <person name="Goeker M."/>
        </authorList>
    </citation>
    <scope>NUCLEOTIDE SEQUENCE</scope>
    <source>
        <strain evidence="15">DSM 19659</strain>
    </source>
</reference>
<dbReference type="SUPFAM" id="SSF55874">
    <property type="entry name" value="ATPase domain of HSP90 chaperone/DNA topoisomerase II/histidine kinase"/>
    <property type="match status" value="1"/>
</dbReference>
<dbReference type="AlphaFoldDB" id="A0AAE3V8S8"/>
<dbReference type="PANTHER" id="PTHR45528">
    <property type="entry name" value="SENSOR HISTIDINE KINASE CPXA"/>
    <property type="match status" value="1"/>
</dbReference>
<dbReference type="InterPro" id="IPR003661">
    <property type="entry name" value="HisK_dim/P_dom"/>
</dbReference>
<dbReference type="CDD" id="cd00075">
    <property type="entry name" value="HATPase"/>
    <property type="match status" value="1"/>
</dbReference>
<dbReference type="FunFam" id="3.30.565.10:FF:000006">
    <property type="entry name" value="Sensor histidine kinase WalK"/>
    <property type="match status" value="1"/>
</dbReference>
<dbReference type="PROSITE" id="PS50109">
    <property type="entry name" value="HIS_KIN"/>
    <property type="match status" value="1"/>
</dbReference>
<accession>A0AAE3V8S8</accession>
<protein>
    <recommendedName>
        <fullName evidence="3">histidine kinase</fullName>
        <ecNumber evidence="3">2.7.13.3</ecNumber>
    </recommendedName>
</protein>
<sequence>MKQTRIRLFGSVLMIIIIPMALFILGIWKNSDSHLTTQVLTSGIAVLVIVAFSMAFWVYSGIIQPLEKLQQAMHEIREGNLEDALDAEDVNSEVRQLMEDFEEMRIRLKENQEEKLQADRDSKELLSNITHDLKTPITSIKGYVEGILDGVARSPEQMDRYIRTIYNKANDMDRLIDELTFYTKIDANRIPYNFEKIAVNSFFRDCADEVGTEMAAAGIRFFYEGNVPEDVLVIADVEQMKRVINNIVGNSVKYSNKEQGEISICLKDDGDFVLAEIQDNGRGISKDELPNIFNRFYRADSARNPKGGSGIGLSIVKKIIEDHGGRVWARSELGVGTTVIFSLRKYVEGEL</sequence>
<evidence type="ECO:0000256" key="11">
    <source>
        <dbReference type="SAM" id="Coils"/>
    </source>
</evidence>
<keyword evidence="6 12" id="KW-0812">Transmembrane</keyword>
<dbReference type="Pfam" id="PF02518">
    <property type="entry name" value="HATPase_c"/>
    <property type="match status" value="1"/>
</dbReference>
<dbReference type="InterPro" id="IPR003594">
    <property type="entry name" value="HATPase_dom"/>
</dbReference>
<dbReference type="Gene3D" id="1.10.287.130">
    <property type="match status" value="1"/>
</dbReference>
<dbReference type="CDD" id="cd00082">
    <property type="entry name" value="HisKA"/>
    <property type="match status" value="1"/>
</dbReference>
<dbReference type="Gene3D" id="6.10.340.10">
    <property type="match status" value="1"/>
</dbReference>
<dbReference type="PANTHER" id="PTHR45528:SF8">
    <property type="entry name" value="HISTIDINE KINASE"/>
    <property type="match status" value="1"/>
</dbReference>
<evidence type="ECO:0000256" key="6">
    <source>
        <dbReference type="ARBA" id="ARBA00022692"/>
    </source>
</evidence>
<dbReference type="Pfam" id="PF00672">
    <property type="entry name" value="HAMP"/>
    <property type="match status" value="1"/>
</dbReference>
<dbReference type="SUPFAM" id="SSF47384">
    <property type="entry name" value="Homodimeric domain of signal transducing histidine kinase"/>
    <property type="match status" value="1"/>
</dbReference>
<dbReference type="Pfam" id="PF00512">
    <property type="entry name" value="HisKA"/>
    <property type="match status" value="1"/>
</dbReference>
<comment type="subcellular location">
    <subcellularLocation>
        <location evidence="2">Membrane</location>
        <topology evidence="2">Multi-pass membrane protein</topology>
    </subcellularLocation>
</comment>
<dbReference type="SUPFAM" id="SSF158472">
    <property type="entry name" value="HAMP domain-like"/>
    <property type="match status" value="1"/>
</dbReference>
<evidence type="ECO:0000256" key="7">
    <source>
        <dbReference type="ARBA" id="ARBA00022777"/>
    </source>
</evidence>